<dbReference type="Proteomes" id="UP001199319">
    <property type="component" value="Unassembled WGS sequence"/>
</dbReference>
<dbReference type="GO" id="GO:0005737">
    <property type="term" value="C:cytoplasm"/>
    <property type="evidence" value="ECO:0007669"/>
    <property type="project" value="UniProtKB-SubCell"/>
</dbReference>
<dbReference type="InterPro" id="IPR056546">
    <property type="entry name" value="MreB_MamK-like"/>
</dbReference>
<dbReference type="SUPFAM" id="SSF53067">
    <property type="entry name" value="Actin-like ATPase domain"/>
    <property type="match status" value="2"/>
</dbReference>
<keyword evidence="3 6" id="KW-0067">ATP-binding</keyword>
<gene>
    <name evidence="6 7" type="primary">mreB</name>
    <name evidence="7" type="ORF">LKD37_00095</name>
</gene>
<dbReference type="GO" id="GO:0008360">
    <property type="term" value="P:regulation of cell shape"/>
    <property type="evidence" value="ECO:0007669"/>
    <property type="project" value="UniProtKB-UniRule"/>
</dbReference>
<keyword evidence="2 6" id="KW-0547">Nucleotide-binding</keyword>
<comment type="similarity">
    <text evidence="5 6">Belongs to the FtsA/MreB family.</text>
</comment>
<dbReference type="EMBL" id="JAJEPW010000001">
    <property type="protein sequence ID" value="MCC2127934.1"/>
    <property type="molecule type" value="Genomic_DNA"/>
</dbReference>
<evidence type="ECO:0000256" key="6">
    <source>
        <dbReference type="HAMAP-Rule" id="MF_02207"/>
    </source>
</evidence>
<evidence type="ECO:0000256" key="2">
    <source>
        <dbReference type="ARBA" id="ARBA00022741"/>
    </source>
</evidence>
<evidence type="ECO:0000256" key="1">
    <source>
        <dbReference type="ARBA" id="ARBA00022490"/>
    </source>
</evidence>
<keyword evidence="8" id="KW-1185">Reference proteome</keyword>
<dbReference type="NCBIfam" id="TIGR00904">
    <property type="entry name" value="mreB"/>
    <property type="match status" value="1"/>
</dbReference>
<evidence type="ECO:0000256" key="5">
    <source>
        <dbReference type="ARBA" id="ARBA00023458"/>
    </source>
</evidence>
<feature type="binding site" evidence="6">
    <location>
        <begin position="287"/>
        <end position="290"/>
    </location>
    <ligand>
        <name>ATP</name>
        <dbReference type="ChEBI" id="CHEBI:30616"/>
    </ligand>
</feature>
<name>A0AAE3AB79_9FIRM</name>
<evidence type="ECO:0000313" key="8">
    <source>
        <dbReference type="Proteomes" id="UP001199319"/>
    </source>
</evidence>
<dbReference type="Pfam" id="PF06723">
    <property type="entry name" value="MreB_Mbl"/>
    <property type="match status" value="1"/>
</dbReference>
<dbReference type="NCBIfam" id="NF010539">
    <property type="entry name" value="PRK13927.1"/>
    <property type="match status" value="1"/>
</dbReference>
<dbReference type="InterPro" id="IPR004753">
    <property type="entry name" value="MreB"/>
</dbReference>
<protein>
    <recommendedName>
        <fullName evidence="6">Cell shape-determining protein MreB</fullName>
    </recommendedName>
</protein>
<comment type="subcellular location">
    <subcellularLocation>
        <location evidence="6">Cytoplasm</location>
    </subcellularLocation>
    <text evidence="6">Membrane-associated.</text>
</comment>
<dbReference type="AlphaFoldDB" id="A0AAE3AB79"/>
<comment type="function">
    <text evidence="6">Forms membrane-associated dynamic filaments that are essential for cell shape determination. Acts by regulating cell wall synthesis and cell elongation, and thus cell shape. A feedback loop between cell geometry and MreB localization may maintain elongated cell shape by targeting cell wall growth to regions of negative cell wall curvature.</text>
</comment>
<keyword evidence="1 6" id="KW-0963">Cytoplasm</keyword>
<dbReference type="PANTHER" id="PTHR42749:SF1">
    <property type="entry name" value="CELL SHAPE-DETERMINING PROTEIN MREB"/>
    <property type="match status" value="1"/>
</dbReference>
<dbReference type="Gene3D" id="3.30.420.40">
    <property type="match status" value="2"/>
</dbReference>
<evidence type="ECO:0000256" key="4">
    <source>
        <dbReference type="ARBA" id="ARBA00022960"/>
    </source>
</evidence>
<evidence type="ECO:0000256" key="3">
    <source>
        <dbReference type="ARBA" id="ARBA00022840"/>
    </source>
</evidence>
<comment type="caution">
    <text evidence="7">The sequence shown here is derived from an EMBL/GenBank/DDBJ whole genome shotgun (WGS) entry which is preliminary data.</text>
</comment>
<sequence length="344" mass="36770">MCSLAKDIGIDLGTASVLVYVKGKGVVLNEPSVVAINKDDGRLLSVGADAQAMLGRTPGNIVAIRPLREGVISDYDMTERMLKEFIRKVSGSFHHIFKPRVIICVPSGITEVEERAVVDAGLQSGASHVYLIEEPVAAAIGAGIDITKPEGHMVVDIGGGTSDIAVISLKGVVESASIKVAGDQFNEAIVKYMRRKHNILIGERTAEQMKMQIGCVFPKEEETTIEIKGRCLMTGLPKTITVTSTEMLEAFEEPVERILEAIHGVLERTPPELVADIANNGIVMTGGGSLVDGFDKLITARTGIHTVVAENAISCVAIGTGKSLDSVHEMNDGTVNLSRRKQMN</sequence>
<dbReference type="InterPro" id="IPR043129">
    <property type="entry name" value="ATPase_NBD"/>
</dbReference>
<reference evidence="7" key="1">
    <citation type="submission" date="2021-10" db="EMBL/GenBank/DDBJ databases">
        <title>Anaerobic single-cell dispensing facilitates the cultivation of human gut bacteria.</title>
        <authorList>
            <person name="Afrizal A."/>
        </authorList>
    </citation>
    <scope>NUCLEOTIDE SEQUENCE</scope>
    <source>
        <strain evidence="7">CLA-AA-H272</strain>
    </source>
</reference>
<organism evidence="7 8">
    <name type="scientific">Brotocaccenecus cirricatena</name>
    <dbReference type="NCBI Taxonomy" id="3064195"/>
    <lineage>
        <taxon>Bacteria</taxon>
        <taxon>Bacillati</taxon>
        <taxon>Bacillota</taxon>
        <taxon>Clostridia</taxon>
        <taxon>Eubacteriales</taxon>
        <taxon>Oscillospiraceae</taxon>
        <taxon>Brotocaccenecus</taxon>
    </lineage>
</organism>
<dbReference type="RefSeq" id="WP_302927489.1">
    <property type="nucleotide sequence ID" value="NZ_JAJEPW010000001.1"/>
</dbReference>
<feature type="binding site" evidence="6">
    <location>
        <begin position="207"/>
        <end position="210"/>
    </location>
    <ligand>
        <name>ATP</name>
        <dbReference type="ChEBI" id="CHEBI:30616"/>
    </ligand>
</feature>
<dbReference type="GO" id="GO:0005524">
    <property type="term" value="F:ATP binding"/>
    <property type="evidence" value="ECO:0007669"/>
    <property type="project" value="UniProtKB-KW"/>
</dbReference>
<dbReference type="CDD" id="cd10225">
    <property type="entry name" value="ASKHA_NBD_MreB-like"/>
    <property type="match status" value="1"/>
</dbReference>
<keyword evidence="4 6" id="KW-0133">Cell shape</keyword>
<dbReference type="PRINTS" id="PR01652">
    <property type="entry name" value="SHAPEPROTEIN"/>
</dbReference>
<dbReference type="GO" id="GO:0000902">
    <property type="term" value="P:cell morphogenesis"/>
    <property type="evidence" value="ECO:0007669"/>
    <property type="project" value="InterPro"/>
</dbReference>
<comment type="subunit">
    <text evidence="6">Forms polymers.</text>
</comment>
<accession>A0AAE3AB79</accession>
<dbReference type="HAMAP" id="MF_02207">
    <property type="entry name" value="MreB"/>
    <property type="match status" value="1"/>
</dbReference>
<dbReference type="PANTHER" id="PTHR42749">
    <property type="entry name" value="CELL SHAPE-DETERMINING PROTEIN MREB"/>
    <property type="match status" value="1"/>
</dbReference>
<proteinExistence type="inferred from homology"/>
<evidence type="ECO:0000313" key="7">
    <source>
        <dbReference type="EMBL" id="MCC2127934.1"/>
    </source>
</evidence>
<comment type="caution">
    <text evidence="6">Lacks conserved residue(s) required for the propagation of feature annotation.</text>
</comment>
<feature type="binding site" evidence="6">
    <location>
        <begin position="159"/>
        <end position="161"/>
    </location>
    <ligand>
        <name>ATP</name>
        <dbReference type="ChEBI" id="CHEBI:30616"/>
    </ligand>
</feature>